<comment type="caution">
    <text evidence="2">The sequence shown here is derived from an EMBL/GenBank/DDBJ whole genome shotgun (WGS) entry which is preliminary data.</text>
</comment>
<feature type="region of interest" description="Disordered" evidence="1">
    <location>
        <begin position="37"/>
        <end position="139"/>
    </location>
</feature>
<sequence length="232" mass="26154">MKKIIKGQVKSQVKEQVSRILPRIEESANATLKTILDTYGESTILKRRREDDDQEGPSARSDRGSKRQREGGEHASANTSSKTVTGSADRSTTGSQSRQLSTSADDQPIVQTSQHPEWFSMLRRPPSPDRDWNKNLPAAQGDAQSWISELARKTVARSSFNELLDTPIDFSNFIMNRLGIATLTPELLVGPTYELMRGSCNRLTELEYHLEEVYKETTDQLDWVNPEGQQYP</sequence>
<evidence type="ECO:0000313" key="2">
    <source>
        <dbReference type="EMBL" id="GFC72166.1"/>
    </source>
</evidence>
<feature type="compositionally biased region" description="Basic and acidic residues" evidence="1">
    <location>
        <begin position="60"/>
        <end position="73"/>
    </location>
</feature>
<dbReference type="EMBL" id="BKCJ011036616">
    <property type="protein sequence ID" value="GFC72166.1"/>
    <property type="molecule type" value="Genomic_DNA"/>
</dbReference>
<evidence type="ECO:0000256" key="1">
    <source>
        <dbReference type="SAM" id="MobiDB-lite"/>
    </source>
</evidence>
<reference evidence="2" key="1">
    <citation type="journal article" date="2019" name="Sci. Rep.">
        <title>Draft genome of Tanacetum cinerariifolium, the natural source of mosquito coil.</title>
        <authorList>
            <person name="Yamashiro T."/>
            <person name="Shiraishi A."/>
            <person name="Satake H."/>
            <person name="Nakayama K."/>
        </authorList>
    </citation>
    <scope>NUCLEOTIDE SEQUENCE</scope>
</reference>
<proteinExistence type="predicted"/>
<feature type="non-terminal residue" evidence="2">
    <location>
        <position position="232"/>
    </location>
</feature>
<feature type="compositionally biased region" description="Polar residues" evidence="1">
    <location>
        <begin position="76"/>
        <end position="115"/>
    </location>
</feature>
<gene>
    <name evidence="2" type="ORF">Tci_844136</name>
</gene>
<protein>
    <submittedName>
        <fullName evidence="2">Uncharacterized protein</fullName>
    </submittedName>
</protein>
<name>A0A699QVC1_TANCI</name>
<accession>A0A699QVC1</accession>
<organism evidence="2">
    <name type="scientific">Tanacetum cinerariifolium</name>
    <name type="common">Dalmatian daisy</name>
    <name type="synonym">Chrysanthemum cinerariifolium</name>
    <dbReference type="NCBI Taxonomy" id="118510"/>
    <lineage>
        <taxon>Eukaryota</taxon>
        <taxon>Viridiplantae</taxon>
        <taxon>Streptophyta</taxon>
        <taxon>Embryophyta</taxon>
        <taxon>Tracheophyta</taxon>
        <taxon>Spermatophyta</taxon>
        <taxon>Magnoliopsida</taxon>
        <taxon>eudicotyledons</taxon>
        <taxon>Gunneridae</taxon>
        <taxon>Pentapetalae</taxon>
        <taxon>asterids</taxon>
        <taxon>campanulids</taxon>
        <taxon>Asterales</taxon>
        <taxon>Asteraceae</taxon>
        <taxon>Asteroideae</taxon>
        <taxon>Anthemideae</taxon>
        <taxon>Anthemidinae</taxon>
        <taxon>Tanacetum</taxon>
    </lineage>
</organism>
<dbReference type="AlphaFoldDB" id="A0A699QVC1"/>